<dbReference type="PANTHER" id="PTHR13477:SF0">
    <property type="entry name" value="LARGE RIBOSOMAL SUBUNIT PROTEIN ML49"/>
    <property type="match status" value="1"/>
</dbReference>
<keyword evidence="4" id="KW-0496">Mitochondrion</keyword>
<dbReference type="HOGENOM" id="CLU_1284066_0_0_1"/>
<dbReference type="OrthoDB" id="19439at2759"/>
<evidence type="ECO:0000256" key="5">
    <source>
        <dbReference type="ARBA" id="ARBA00023274"/>
    </source>
</evidence>
<dbReference type="Proteomes" id="UP000008066">
    <property type="component" value="Unassembled WGS sequence"/>
</dbReference>
<organism evidence="9">
    <name type="scientific">Chaetomium thermophilum (strain DSM 1495 / CBS 144.50 / IMI 039719)</name>
    <name type="common">Thermochaetoides thermophila</name>
    <dbReference type="NCBI Taxonomy" id="759272"/>
    <lineage>
        <taxon>Eukaryota</taxon>
        <taxon>Fungi</taxon>
        <taxon>Dikarya</taxon>
        <taxon>Ascomycota</taxon>
        <taxon>Pezizomycotina</taxon>
        <taxon>Sordariomycetes</taxon>
        <taxon>Sordariomycetidae</taxon>
        <taxon>Sordariales</taxon>
        <taxon>Chaetomiaceae</taxon>
        <taxon>Thermochaetoides</taxon>
    </lineage>
</organism>
<dbReference type="Pfam" id="PF05046">
    <property type="entry name" value="Img2"/>
    <property type="match status" value="1"/>
</dbReference>
<dbReference type="EMBL" id="GL988040">
    <property type="protein sequence ID" value="EGS22467.1"/>
    <property type="molecule type" value="Genomic_DNA"/>
</dbReference>
<dbReference type="eggNOG" id="KOG4034">
    <property type="taxonomic scope" value="Eukaryota"/>
</dbReference>
<evidence type="ECO:0000313" key="9">
    <source>
        <dbReference type="Proteomes" id="UP000008066"/>
    </source>
</evidence>
<accession>G0S384</accession>
<dbReference type="PANTHER" id="PTHR13477">
    <property type="entry name" value="MITOCHONDRIAL 39S RIBOSOMAL PROTEIN L49"/>
    <property type="match status" value="1"/>
</dbReference>
<evidence type="ECO:0000256" key="1">
    <source>
        <dbReference type="ARBA" id="ARBA00004173"/>
    </source>
</evidence>
<dbReference type="AlphaFoldDB" id="G0S384"/>
<dbReference type="KEGG" id="cthr:CTHT_0020060"/>
<evidence type="ECO:0000256" key="6">
    <source>
        <dbReference type="ARBA" id="ARBA00035191"/>
    </source>
</evidence>
<comment type="similarity">
    <text evidence="2">Belongs to the mitochondrion-specific ribosomal protein mL49 family.</text>
</comment>
<dbReference type="GO" id="GO:0005762">
    <property type="term" value="C:mitochondrial large ribosomal subunit"/>
    <property type="evidence" value="ECO:0007669"/>
    <property type="project" value="TreeGrafter"/>
</dbReference>
<feature type="compositionally biased region" description="Pro residues" evidence="7">
    <location>
        <begin position="54"/>
        <end position="66"/>
    </location>
</feature>
<reference evidence="8 9" key="1">
    <citation type="journal article" date="2011" name="Cell">
        <title>Insight into structure and assembly of the nuclear pore complex by utilizing the genome of a eukaryotic thermophile.</title>
        <authorList>
            <person name="Amlacher S."/>
            <person name="Sarges P."/>
            <person name="Flemming D."/>
            <person name="van Noort V."/>
            <person name="Kunze R."/>
            <person name="Devos D.P."/>
            <person name="Arumugam M."/>
            <person name="Bork P."/>
            <person name="Hurt E."/>
        </authorList>
    </citation>
    <scope>NUCLEOTIDE SEQUENCE [LARGE SCALE GENOMIC DNA]</scope>
    <source>
        <strain evidence="9">DSM 1495 / CBS 144.50 / IMI 039719</strain>
    </source>
</reference>
<feature type="region of interest" description="Disordered" evidence="7">
    <location>
        <begin position="41"/>
        <end position="100"/>
    </location>
</feature>
<name>G0S384_CHATD</name>
<keyword evidence="5" id="KW-0687">Ribonucleoprotein</keyword>
<comment type="subcellular location">
    <subcellularLocation>
        <location evidence="1">Mitochondrion</location>
    </subcellularLocation>
</comment>
<dbReference type="GO" id="GO:0006412">
    <property type="term" value="P:translation"/>
    <property type="evidence" value="ECO:0007669"/>
    <property type="project" value="InterPro"/>
</dbReference>
<dbReference type="GO" id="GO:0003735">
    <property type="term" value="F:structural constituent of ribosome"/>
    <property type="evidence" value="ECO:0007669"/>
    <property type="project" value="InterPro"/>
</dbReference>
<dbReference type="Gene3D" id="3.30.780.10">
    <property type="entry name" value="SUI1-like domain"/>
    <property type="match status" value="1"/>
</dbReference>
<gene>
    <name evidence="8" type="ORF">CTHT_0020060</name>
</gene>
<evidence type="ECO:0000313" key="8">
    <source>
        <dbReference type="EMBL" id="EGS22467.1"/>
    </source>
</evidence>
<evidence type="ECO:0000256" key="2">
    <source>
        <dbReference type="ARBA" id="ARBA00005677"/>
    </source>
</evidence>
<proteinExistence type="inferred from homology"/>
<evidence type="ECO:0000256" key="7">
    <source>
        <dbReference type="SAM" id="MobiDB-lite"/>
    </source>
</evidence>
<keyword evidence="9" id="KW-1185">Reference proteome</keyword>
<protein>
    <recommendedName>
        <fullName evidence="6">Large ribosomal subunit protein mL49</fullName>
    </recommendedName>
</protein>
<sequence length="199" mass="21638">MFRPAGLMQAFAAPARRVLVPTSSVIPAPFLLASRTFASANQSQIEATSTSTSSPPPPPPPPPNPLPTSSFQTAVQSESQQSLPKPQPTKPAARNVPPLPFFVDRTPSGHLPVYHLTKRSGTKKLTVIKKISGDSAALRDMLARDLGLVSSGMEEVSKKHRKRKKQAQEAVVLNSLTKHVYVQGFRKPEVLEWLKSKGF</sequence>
<dbReference type="GeneID" id="18256044"/>
<dbReference type="InterPro" id="IPR007740">
    <property type="entry name" value="Ribosomal_mL49"/>
</dbReference>
<dbReference type="RefSeq" id="XP_006692486.1">
    <property type="nucleotide sequence ID" value="XM_006692423.1"/>
</dbReference>
<evidence type="ECO:0000256" key="3">
    <source>
        <dbReference type="ARBA" id="ARBA00022980"/>
    </source>
</evidence>
<dbReference type="OMA" id="HITIKGW"/>
<feature type="compositionally biased region" description="Polar residues" evidence="7">
    <location>
        <begin position="71"/>
        <end position="84"/>
    </location>
</feature>
<evidence type="ECO:0000256" key="4">
    <source>
        <dbReference type="ARBA" id="ARBA00023128"/>
    </source>
</evidence>
<keyword evidence="3" id="KW-0689">Ribosomal protein</keyword>
<dbReference type="STRING" id="759272.G0S384"/>